<evidence type="ECO:0000313" key="2">
    <source>
        <dbReference type="EMBL" id="MED6173235.1"/>
    </source>
</evidence>
<sequence length="162" mass="19429">MTTKKSNMILIPRQKGFRIITDTKPPETLRSLTGEVDIVNAQLPNTENQDESEVEEPNSEDNESAFAVLYLPKMISESAQGHDKITWVFMNYYRWFVPQFSLAPDHAVHFWWDRWRAFFWLQRGYEFAIYESWRMRVAKRLREMMHEIRNKGASHGWIWDDL</sequence>
<evidence type="ECO:0000313" key="3">
    <source>
        <dbReference type="Proteomes" id="UP001341840"/>
    </source>
</evidence>
<dbReference type="Proteomes" id="UP001341840">
    <property type="component" value="Unassembled WGS sequence"/>
</dbReference>
<keyword evidence="3" id="KW-1185">Reference proteome</keyword>
<name>A0ABU6VHV6_9FABA</name>
<proteinExistence type="predicted"/>
<evidence type="ECO:0000256" key="1">
    <source>
        <dbReference type="SAM" id="MobiDB-lite"/>
    </source>
</evidence>
<feature type="region of interest" description="Disordered" evidence="1">
    <location>
        <begin position="41"/>
        <end position="61"/>
    </location>
</feature>
<accession>A0ABU6VHV6</accession>
<gene>
    <name evidence="2" type="ORF">PIB30_057396</name>
</gene>
<organism evidence="2 3">
    <name type="scientific">Stylosanthes scabra</name>
    <dbReference type="NCBI Taxonomy" id="79078"/>
    <lineage>
        <taxon>Eukaryota</taxon>
        <taxon>Viridiplantae</taxon>
        <taxon>Streptophyta</taxon>
        <taxon>Embryophyta</taxon>
        <taxon>Tracheophyta</taxon>
        <taxon>Spermatophyta</taxon>
        <taxon>Magnoliopsida</taxon>
        <taxon>eudicotyledons</taxon>
        <taxon>Gunneridae</taxon>
        <taxon>Pentapetalae</taxon>
        <taxon>rosids</taxon>
        <taxon>fabids</taxon>
        <taxon>Fabales</taxon>
        <taxon>Fabaceae</taxon>
        <taxon>Papilionoideae</taxon>
        <taxon>50 kb inversion clade</taxon>
        <taxon>dalbergioids sensu lato</taxon>
        <taxon>Dalbergieae</taxon>
        <taxon>Pterocarpus clade</taxon>
        <taxon>Stylosanthes</taxon>
    </lineage>
</organism>
<reference evidence="2 3" key="1">
    <citation type="journal article" date="2023" name="Plants (Basel)">
        <title>Bridging the Gap: Combining Genomics and Transcriptomics Approaches to Understand Stylosanthes scabra, an Orphan Legume from the Brazilian Caatinga.</title>
        <authorList>
            <person name="Ferreira-Neto J.R.C."/>
            <person name="da Silva M.D."/>
            <person name="Binneck E."/>
            <person name="de Melo N.F."/>
            <person name="da Silva R.H."/>
            <person name="de Melo A.L.T.M."/>
            <person name="Pandolfi V."/>
            <person name="Bustamante F.O."/>
            <person name="Brasileiro-Vidal A.C."/>
            <person name="Benko-Iseppon A.M."/>
        </authorList>
    </citation>
    <scope>NUCLEOTIDE SEQUENCE [LARGE SCALE GENOMIC DNA]</scope>
    <source>
        <tissue evidence="2">Leaves</tissue>
    </source>
</reference>
<dbReference type="EMBL" id="JASCZI010151504">
    <property type="protein sequence ID" value="MED6173235.1"/>
    <property type="molecule type" value="Genomic_DNA"/>
</dbReference>
<comment type="caution">
    <text evidence="2">The sequence shown here is derived from an EMBL/GenBank/DDBJ whole genome shotgun (WGS) entry which is preliminary data.</text>
</comment>
<feature type="compositionally biased region" description="Acidic residues" evidence="1">
    <location>
        <begin position="48"/>
        <end position="61"/>
    </location>
</feature>
<protein>
    <submittedName>
        <fullName evidence="2">Uncharacterized protein</fullName>
    </submittedName>
</protein>